<dbReference type="Gene3D" id="1.10.238.10">
    <property type="entry name" value="EF-hand"/>
    <property type="match status" value="1"/>
</dbReference>
<organism evidence="4 5">
    <name type="scientific">Clavelina lepadiformis</name>
    <name type="common">Light-bulb sea squirt</name>
    <name type="synonym">Ascidia lepadiformis</name>
    <dbReference type="NCBI Taxonomy" id="159417"/>
    <lineage>
        <taxon>Eukaryota</taxon>
        <taxon>Metazoa</taxon>
        <taxon>Chordata</taxon>
        <taxon>Tunicata</taxon>
        <taxon>Ascidiacea</taxon>
        <taxon>Aplousobranchia</taxon>
        <taxon>Clavelinidae</taxon>
        <taxon>Clavelina</taxon>
    </lineage>
</organism>
<feature type="domain" description="EF-hand" evidence="3">
    <location>
        <begin position="30"/>
        <end position="65"/>
    </location>
</feature>
<evidence type="ECO:0000313" key="5">
    <source>
        <dbReference type="Proteomes" id="UP001642483"/>
    </source>
</evidence>
<dbReference type="Pfam" id="PF13499">
    <property type="entry name" value="EF-hand_7"/>
    <property type="match status" value="1"/>
</dbReference>
<dbReference type="PROSITE" id="PS50222">
    <property type="entry name" value="EF_HAND_2"/>
    <property type="match status" value="2"/>
</dbReference>
<name>A0ABP0GLX4_CLALP</name>
<evidence type="ECO:0000313" key="4">
    <source>
        <dbReference type="EMBL" id="CAK8691170.1"/>
    </source>
</evidence>
<dbReference type="EMBL" id="CAWYQH010000119">
    <property type="protein sequence ID" value="CAK8691170.1"/>
    <property type="molecule type" value="Genomic_DNA"/>
</dbReference>
<dbReference type="InterPro" id="IPR051242">
    <property type="entry name" value="WD-EF-hand_domain"/>
</dbReference>
<evidence type="ECO:0000256" key="2">
    <source>
        <dbReference type="ARBA" id="ARBA00022837"/>
    </source>
</evidence>
<dbReference type="Proteomes" id="UP001642483">
    <property type="component" value="Unassembled WGS sequence"/>
</dbReference>
<dbReference type="PROSITE" id="PS00018">
    <property type="entry name" value="EF_HAND_1"/>
    <property type="match status" value="1"/>
</dbReference>
<reference evidence="4 5" key="1">
    <citation type="submission" date="2024-02" db="EMBL/GenBank/DDBJ databases">
        <authorList>
            <person name="Daric V."/>
            <person name="Darras S."/>
        </authorList>
    </citation>
    <scope>NUCLEOTIDE SEQUENCE [LARGE SCALE GENOMIC DNA]</scope>
</reference>
<accession>A0ABP0GLX4</accession>
<dbReference type="InterPro" id="IPR002048">
    <property type="entry name" value="EF_hand_dom"/>
</dbReference>
<evidence type="ECO:0000259" key="3">
    <source>
        <dbReference type="PROSITE" id="PS50222"/>
    </source>
</evidence>
<feature type="domain" description="EF-hand" evidence="3">
    <location>
        <begin position="1"/>
        <end position="28"/>
    </location>
</feature>
<protein>
    <recommendedName>
        <fullName evidence="3">EF-hand domain-containing protein</fullName>
    </recommendedName>
</protein>
<keyword evidence="2" id="KW-0106">Calcium</keyword>
<keyword evidence="5" id="KW-1185">Reference proteome</keyword>
<gene>
    <name evidence="4" type="ORF">CVLEPA_LOCUS23755</name>
</gene>
<keyword evidence="1" id="KW-0677">Repeat</keyword>
<comment type="caution">
    <text evidence="4">The sequence shown here is derived from an EMBL/GenBank/DDBJ whole genome shotgun (WGS) entry which is preliminary data.</text>
</comment>
<dbReference type="InterPro" id="IPR011992">
    <property type="entry name" value="EF-hand-dom_pair"/>
</dbReference>
<dbReference type="InterPro" id="IPR018247">
    <property type="entry name" value="EF_Hand_1_Ca_BS"/>
</dbReference>
<evidence type="ECO:0000256" key="1">
    <source>
        <dbReference type="ARBA" id="ARBA00022737"/>
    </source>
</evidence>
<proteinExistence type="predicted"/>
<dbReference type="PANTHER" id="PTHR44324:SF6">
    <property type="entry name" value="EF-HAND CALCIUM BINDING DOMAIN 8"/>
    <property type="match status" value="1"/>
</dbReference>
<dbReference type="PANTHER" id="PTHR44324">
    <property type="entry name" value="WD40 REPEAT DOMAIN 95"/>
    <property type="match status" value="1"/>
</dbReference>
<dbReference type="SUPFAM" id="SSF47473">
    <property type="entry name" value="EF-hand"/>
    <property type="match status" value="1"/>
</dbReference>
<sequence length="81" mass="9304">MTQEADADNGGGLDMDEFREAMRKTMGSEIDVKELEMLFMKVDTNCDGAVDWDEYLSYMLLEYQEKDSMTSLVKEVAHQHS</sequence>